<dbReference type="Pfam" id="PF00668">
    <property type="entry name" value="Condensation"/>
    <property type="match status" value="5"/>
</dbReference>
<dbReference type="InterPro" id="IPR023213">
    <property type="entry name" value="CAT-like_dom_sf"/>
</dbReference>
<comment type="caution">
    <text evidence="6">The sequence shown here is derived from an EMBL/GenBank/DDBJ whole genome shotgun (WGS) entry which is preliminary data.</text>
</comment>
<comment type="cofactor">
    <cofactor evidence="1">
        <name>pantetheine 4'-phosphate</name>
        <dbReference type="ChEBI" id="CHEBI:47942"/>
    </cofactor>
</comment>
<dbReference type="InterPro" id="IPR010071">
    <property type="entry name" value="AA_adenyl_dom"/>
</dbReference>
<gene>
    <name evidence="6" type="ORF">SAMN05443572_1081</name>
</gene>
<dbReference type="PROSITE" id="PS00455">
    <property type="entry name" value="AMP_BINDING"/>
    <property type="match status" value="4"/>
</dbReference>
<dbReference type="Pfam" id="PF13193">
    <property type="entry name" value="AMP-binding_C"/>
    <property type="match status" value="4"/>
</dbReference>
<dbReference type="InterPro" id="IPR001242">
    <property type="entry name" value="Condensation_dom"/>
</dbReference>
<feature type="compositionally biased region" description="Polar residues" evidence="4">
    <location>
        <begin position="1"/>
        <end position="12"/>
    </location>
</feature>
<feature type="domain" description="Carrier" evidence="5">
    <location>
        <begin position="1277"/>
        <end position="1352"/>
    </location>
</feature>
<dbReference type="InterPro" id="IPR000873">
    <property type="entry name" value="AMP-dep_synth/lig_dom"/>
</dbReference>
<dbReference type="NCBIfam" id="TIGR01733">
    <property type="entry name" value="AA-adenyl-dom"/>
    <property type="match status" value="4"/>
</dbReference>
<dbReference type="Gene3D" id="3.40.50.1820">
    <property type="entry name" value="alpha/beta hydrolase"/>
    <property type="match status" value="1"/>
</dbReference>
<dbReference type="SUPFAM" id="SSF56801">
    <property type="entry name" value="Acetyl-CoA synthetase-like"/>
    <property type="match status" value="4"/>
</dbReference>
<dbReference type="CDD" id="cd12117">
    <property type="entry name" value="A_NRPS_Srf_like"/>
    <property type="match status" value="1"/>
</dbReference>
<dbReference type="InterPro" id="IPR029058">
    <property type="entry name" value="AB_hydrolase_fold"/>
</dbReference>
<evidence type="ECO:0000256" key="1">
    <source>
        <dbReference type="ARBA" id="ARBA00001957"/>
    </source>
</evidence>
<name>A0ABY1CP22_MYXFU</name>
<evidence type="ECO:0000256" key="2">
    <source>
        <dbReference type="ARBA" id="ARBA00022450"/>
    </source>
</evidence>
<feature type="domain" description="Carrier" evidence="5">
    <location>
        <begin position="4458"/>
        <end position="4533"/>
    </location>
</feature>
<keyword evidence="2" id="KW-0596">Phosphopantetheine</keyword>
<dbReference type="Gene3D" id="3.40.50.980">
    <property type="match status" value="8"/>
</dbReference>
<dbReference type="Proteomes" id="UP000183760">
    <property type="component" value="Unassembled WGS sequence"/>
</dbReference>
<dbReference type="Gene3D" id="2.30.38.10">
    <property type="entry name" value="Luciferase, Domain 3"/>
    <property type="match status" value="4"/>
</dbReference>
<dbReference type="InterPro" id="IPR045851">
    <property type="entry name" value="AMP-bd_C_sf"/>
</dbReference>
<dbReference type="InterPro" id="IPR025110">
    <property type="entry name" value="AMP-bd_C"/>
</dbReference>
<accession>A0ABY1CP22</accession>
<dbReference type="SUPFAM" id="SSF52777">
    <property type="entry name" value="CoA-dependent acyltransferases"/>
    <property type="match status" value="10"/>
</dbReference>
<dbReference type="EMBL" id="FOIB01000008">
    <property type="protein sequence ID" value="SEU28472.1"/>
    <property type="molecule type" value="Genomic_DNA"/>
</dbReference>
<dbReference type="RefSeq" id="WP_143097304.1">
    <property type="nucleotide sequence ID" value="NZ_FOIB01000008.1"/>
</dbReference>
<evidence type="ECO:0000313" key="6">
    <source>
        <dbReference type="EMBL" id="SEU28472.1"/>
    </source>
</evidence>
<dbReference type="CDD" id="cd05930">
    <property type="entry name" value="A_NRPS"/>
    <property type="match status" value="1"/>
</dbReference>
<evidence type="ECO:0000256" key="3">
    <source>
        <dbReference type="ARBA" id="ARBA00022553"/>
    </source>
</evidence>
<dbReference type="Pfam" id="PF00550">
    <property type="entry name" value="PP-binding"/>
    <property type="match status" value="4"/>
</dbReference>
<dbReference type="CDD" id="cd19531">
    <property type="entry name" value="LCL_NRPS-like"/>
    <property type="match status" value="5"/>
</dbReference>
<dbReference type="InterPro" id="IPR006162">
    <property type="entry name" value="Ppantetheine_attach_site"/>
</dbReference>
<evidence type="ECO:0000259" key="5">
    <source>
        <dbReference type="PROSITE" id="PS50075"/>
    </source>
</evidence>
<evidence type="ECO:0000256" key="4">
    <source>
        <dbReference type="SAM" id="MobiDB-lite"/>
    </source>
</evidence>
<dbReference type="PANTHER" id="PTHR45527:SF1">
    <property type="entry name" value="FATTY ACID SYNTHASE"/>
    <property type="match status" value="1"/>
</dbReference>
<keyword evidence="3" id="KW-0597">Phosphoprotein</keyword>
<sequence length="5021" mass="548211">MSTRIDSPTSVGPVTPSDAPVAASGSPLVVLRAGDDQTPPLYLVHPLDGRLDCYAALAGHAPASQPVVGFQARGLTDGRAPLESLEAMAVFYVEALRAERPEGPYHLAGWALGAVIAWEMARLLQRDGHAARLTLLEPPPASPDRSVSATALAAHAALFAKDLALQSGVPPLELPAALTTGKDPEPLLAHLHGAGLLPEGASIESLRARFKVFSAHLRAARRYVPEPFPGSALVVRAAEAGDTEEDRGWAVLAEEGSRLESTPGDGYTLLREPHAKALAARLFDAARAGEGPIPTGHGDGAPLSYAQQRLWFLDQLQPGSPAYNMFYGLRFTGPLEHALLERAFTELTRRHQTLRTTFRALPEGPVQAVAPPAPFSIPVVDLRALSPEERDAEAQRLADQAARTPFDLAAGPLLRATLLKLDAHEHVLLMVIHHIISDGWSIGVLTQEVPALYLAFAQGQPTPLPELPVQYTDFSVWQRGWLTGDVLESQLAYWRTQLADAPHALELPTDRPRPPIQTLRGDMLRVDIPEKLAPAVYTLCREEGVTPFMVLLATFQTLLARDSGQDDIIVGSPIANRTRADLEGLIGFFANTLALRARFKPGMTFRELLLQVRETTLGAYAHQDVPFEKLVDELRPERDQSRTPLFQVMLALLNTPKAVGKDDGSSPLKVRPLDAISGTSKFDLTLLMSDDGTAFHAVFEYNLDLFDTATIQRMATRLVRLLEAAVREPGQSVFRLPLLEDAERHQLLVDWNDTSRDTFTPSPIHVPVEAQARRTPDAVAITDGTHALTYAELDTRANQLAWHLRARGVATGSTVGICLEKSLDMAVAVLATLKAGANYLALDPTYPAERLAYMLADTLAPVVLTHSSLKSALPFLESTRVITLDDEADALGQQPRHAPGIDVPVDATVYVIYTSGSTGLPKGIVMPHRALSSLLTWQVGQSALPGATTLQFASLNFDVSVQELFSTWWTGGTVALPTGALRQDIPALLDFMHQQGVARLFLPFVALQAMADAVAHGATLPRALREVVTAGEQLQVSASVVAFFEKLPGCVLENQYGPSEAHVVTAFRLRGEPAAWPPLPSVGSPVGHTRIYLLDTLGQPVPVGVAGEVYVAGEHLAHGYQRKADVTARSFVPDPFSRTPGARLYRTGDAARWRADGTLDFLGRLDSQVKLRGFRIELGEVETVLRSAPGLRDAAVVVREDVPGDRRLVGYVVSASDAAPDLEALRVYLQERLPEYMVPNAFVAMDALPLMPSGKLARRRLPAPDAESLRNGAAFAPPRTPLEEKLAALFADVLHVPRVSVTDNFFALGGHSLLATQVVSRVRSALGVELPLRTVFGAPTVAALAAQIDTMLLMSGKRQPPPLVPVPRTGPLPLSFAQQRLWFLDQLQPGTATYNMPSFVRLDGPLDRAALQRAFDELVRRHEALRTTFLQQNDEPFQLIAPQGELPVTHVDLKALEAEAKRQEVERLLHEEYLRPFNLSTGPLVRALVLELTPTERILALNMHHIVSDGWSMGVLVQEVGALYGAFAMGMPSPLPPLALQYADYAVWQRDWLQGEVLEQQLAWWRGRLGGVPPLDLPIDKPRPPVQTFNGSQAPITLKPEVSRRLKTLCNREGTTPFMALLAAWQLLLSRHTGQDDIAVGSPIAGRQRSELEGLIGFFVNTLVFRARVDARASFLALLRQVKENALGAYAHQDVPFERLVEELQVRRDLSRSPLFQVLFALQNTPGTSAQKQDTALEPVEVKDTVIKFELELNFVDGPEGFLGALTYNTDLFEHATIARMARHFEVLVEAVVARPDAPLATLSMLPEEESRRLLVDWASTPARVPADATLPEVFARVAAERRDDVALLFGDTTVTYRQLDEESNQLARHLRSLGVTTDCRVAVSLERSPELIVALVAILKAGAAYVPLDTSYPRERLVSMLEDARPDALVTTGALRSRLPADGLTCVLLEEVPLHLLATTPLPPAAHPHSLAYIDFTSGSTGRPKGVACTHRGVIHTLVGIDYTRFGPEQTHLMLAPISFDASTFEVWGALLHGARLALLPPQTPSLEELFQTVARHGVTTLWATSGLFSQLVESRLTAPACLQRILTGGDVVSALNARRAVADWGIQVTNCYGPTEITVVATTFTVASPDDVGATMPIGRPTNGTHLRVLDASLQPVPVGVTGELFIGGDGLARGYVGQPTFTAERFVPDPFSSVPGARLYRSGDLVRWRQDGALDFVGRADAQVKVRGFRIELSEVEAGLLSHASVREAVALAREDVPGDKRLVGYFISDALDAVTLRAYLKWRLPEFMVPSSLLRLDAFPLTANGKVDRKALPPPEAVLTPTSSAELIAPRTPTEERLATLWMQILRVPRIGVTDDFFALGGHSLLATQLVSRIRTAFQAELALRELFEAPTIETLAARLDAMALAGKGPVRPPLVLVPRDGTPLPLSFAQQRLWFLDRFQPDSPFYNVPSALPLDGALNLDALEKGIQALVQRHEALRTSFHVQPDGVPFQRIHEHAELRLPIVDLSTLPEAEREARAFELAAAEAQKPFDLGQAPLIRASVLRLSDERHVLLVTQHHIISDAWSNGVISREIGVLYDAFARGQPSPLPPLTYQYADYAVWQRGWLQGDVLARQVGWWRTQLEGAPRVLELPTDRPRPPVQTANGSTLNVRLGRELTARLQAMCKREGVTPFMALLASFQVLLARYSGQDDIVVGSPIANRHQSEVEGIVGFFVNTLALRARLTPGLSFRELLKQVRDTTLGAYAHQDVPFEKLVEELRPERDLSRSPLFQALLALQTYERTGGDGGDSDTLDVDSGTAKFDVSLLLFDSGNDIGGMLEFNTDLFDRSTAERMRSHWTRLLASVVDAPEQSLWSAPLLAEEERGRLLVDWNSTAKGPHTATPIHVPVSARAGLTPDVIAVTDGTNALTYAQLEGRANQLAHRLLALGVEAGVPVGICLDKSLDMAVAVLASLKAGASYLPLDPNYPAERLAFMLEDSATPVVLSHSTLRASVPASRARLVLLDEEAQDLATRSTRAPEVFVSPESPAYIIYTSGSTGRPKGVALPHRALSHLLTWQLSQSPVPSATTLQFASLSFDVSCQELFSTWWAGGTLVLPTGGLRQDIPALLDFMHRQGVARLFLPFVALQAISDAVAHGATLPVALREVVTAGEQLQVTPALVAFFERLPGCILENQYGPSETHVVSAFRLQGPPASWPRLPSIGGPLPHTQLYVLDALGQPTPVGVPGELFIGGAHLALGYAGRPELTAEKFVPHPFSPTPGARLYRTGDSARWKADGTVEFLGRLDGQVKLRGFRVELGEVESALRAIPGIRDASATVREDVPGLKRLVGYLVPAAESAPPGLEALRATLLQRLPEYMVPSAFVTLEALPLTPSGKVARRQLPAPDVNEQEREAPFVAPRTHREEKLAEIFSNVLHLPRVSITDNFFALGGHSLLATQVISRVRSAFELELPLRALFEAPTVASLAARIEDETPGAGRAPPLVAVPRDGAVPLSFAQLRLWFIDQFQPGGAAYHMPSFVRLEGPLDTAALQRAFDELVRRHEALRTTFFQQDDQPFQRIAPHGELPLTRVDLQSLEPTRAHEEVKRLLLEELARPFNLSTGPLIRAQLLALSPTEHVLALNMHHIVSDGWSMGVLVQEVAALYDAFAHGRPSPLPPLTLQYADYAIWQRAWLQGDVLEGQLSYWRRQLSGVTALDLPTDKSRPLVMSSRGGNVGVFLPATTAKKLAELCQREGATPFMVLLAAWQVLLSRYSGQDDVTVGSPIAGRQRSELEGLIGFFVNTLVFRARIDGQASFQHLLEQVKESALGAYAHQDVPFERLVEVLQPARDLSRSPLFQVLFSLQNTPASAIQKQELTLSPVDIDDTTSKFELNLNLVELPDGYAGALGYNSDLFEHATIERLARHFTQLVESLVSRPEAPIAGHALLTAQEQQKVLVDWNDTRWDIPTEPFVHRLVEQQARLTPEAVAVLSDDGALTYRQVEARANQLARLLVSRGVKPGDFVALLTHRTPQLPVSLLAILKAGAAYLPLSPDYPRERLAFMLRDSGARLVLTQESLLGLLPEGVTAERLDSAAHREALARESAEPLSARHEPEAPAYVIYTSGSTGQPKGVLIPHRALANHMAWFLRAFPLTAQDKVLLKTPLAFDASVWECWAPLLVGAPLVLAPQDAHRDAALLLDSVVRHGITVLQLVPSLLRFALDEPSLSRVTSLKWLFCGGEALSTSLAATVRERLAGTRLVNLYGPTEVTIDSTSTVVGESVAGVSIPIGRPVANTRAYVLDGALHPVPVGVPGELYLGGAQVALGYLGRPALTAERFIPDPFSSTPGARLYRTGDRARWLAVGQFEYLGRTDFQVKLRGLRIELGEIETALRTQPGIRDAVVLVREDVPGQHRLVAYVVSGPVDTVALVAALREHLPEYMLPTVFVPLEALPLTPNGKVDRQALPVPEQSTEDTLFVAPRDALETALAGIWAEVLQLDRVSVTANFFSLGGHSLLATQVVSRVRRTLDLELPLRALFESPTVAALAARLAQTSGTSAGTKTPALVPVPRSGELPLSFAQQRLWLIDQLEPGSSTYNIPLALLLQGPLDVAALQGAFTALVERHESLRTTFVTHEGAPRQHIHASAPVQLAVVDLQSHPEATRLDEAHRRVSEEASRPFDLERGPVLRVLLLKLEAERHVLVGTVHHIASDGWSMGVLLRELAELYSAKLNGRASQLEPLPIQYADFAAWQRAWLRDEALERQLSYWRQQLADAPPFLELPTDKPRPPVQTSRGATVPVRLPRSVAERLAAFCQQEGITPFMALLAVWQVVLSRYSGQDDIAVGSPIAGRTRAETEGLIGFFVNTLVLRTQVPASLRFRELLARVKRTTLSAYEHQDVPFEKLVEELNPHRTLSHSPLFQVMLVLQNAPTTSMEVRGSTEVKTPLRLEAFDSGAPSAKFDLTLTLGEGLEGGLGYRTDLFEEATIVRMVEHFGTLLEAALGSPDSRLSELEMLSAEERRRVLVDWNSTRRELPWKGAFHELF</sequence>
<dbReference type="PANTHER" id="PTHR45527">
    <property type="entry name" value="NONRIBOSOMAL PEPTIDE SYNTHETASE"/>
    <property type="match status" value="1"/>
</dbReference>
<dbReference type="InterPro" id="IPR020806">
    <property type="entry name" value="PKS_PP-bd"/>
</dbReference>
<feature type="domain" description="Carrier" evidence="5">
    <location>
        <begin position="2333"/>
        <end position="2408"/>
    </location>
</feature>
<dbReference type="NCBIfam" id="NF004282">
    <property type="entry name" value="PRK05691.1"/>
    <property type="match status" value="5"/>
</dbReference>
<dbReference type="Pfam" id="PF00975">
    <property type="entry name" value="Thioesterase"/>
    <property type="match status" value="1"/>
</dbReference>
<keyword evidence="7" id="KW-1185">Reference proteome</keyword>
<dbReference type="PROSITE" id="PS50075">
    <property type="entry name" value="CARRIER"/>
    <property type="match status" value="4"/>
</dbReference>
<dbReference type="Pfam" id="PF00501">
    <property type="entry name" value="AMP-binding"/>
    <property type="match status" value="4"/>
</dbReference>
<organism evidence="6 7">
    <name type="scientific">Myxococcus fulvus</name>
    <dbReference type="NCBI Taxonomy" id="33"/>
    <lineage>
        <taxon>Bacteria</taxon>
        <taxon>Pseudomonadati</taxon>
        <taxon>Myxococcota</taxon>
        <taxon>Myxococcia</taxon>
        <taxon>Myxococcales</taxon>
        <taxon>Cystobacterineae</taxon>
        <taxon>Myxococcaceae</taxon>
        <taxon>Myxococcus</taxon>
    </lineage>
</organism>
<evidence type="ECO:0000313" key="7">
    <source>
        <dbReference type="Proteomes" id="UP000183760"/>
    </source>
</evidence>
<dbReference type="SMART" id="SM00823">
    <property type="entry name" value="PKS_PP"/>
    <property type="match status" value="4"/>
</dbReference>
<feature type="region of interest" description="Disordered" evidence="4">
    <location>
        <begin position="1"/>
        <end position="22"/>
    </location>
</feature>
<feature type="non-terminal residue" evidence="6">
    <location>
        <position position="5021"/>
    </location>
</feature>
<dbReference type="SUPFAM" id="SSF53474">
    <property type="entry name" value="alpha/beta-Hydrolases"/>
    <property type="match status" value="1"/>
</dbReference>
<feature type="domain" description="Carrier" evidence="5">
    <location>
        <begin position="3401"/>
        <end position="3476"/>
    </location>
</feature>
<dbReference type="SUPFAM" id="SSF47336">
    <property type="entry name" value="ACP-like"/>
    <property type="match status" value="4"/>
</dbReference>
<reference evidence="6 7" key="1">
    <citation type="submission" date="2016-10" db="EMBL/GenBank/DDBJ databases">
        <authorList>
            <person name="Varghese N."/>
            <person name="Submissions S."/>
        </authorList>
    </citation>
    <scope>NUCLEOTIDE SEQUENCE [LARGE SCALE GENOMIC DNA]</scope>
    <source>
        <strain evidence="6 7">DSM 16525</strain>
    </source>
</reference>
<dbReference type="InterPro" id="IPR020845">
    <property type="entry name" value="AMP-binding_CS"/>
</dbReference>
<dbReference type="InterPro" id="IPR036736">
    <property type="entry name" value="ACP-like_sf"/>
</dbReference>
<dbReference type="InterPro" id="IPR009081">
    <property type="entry name" value="PP-bd_ACP"/>
</dbReference>
<dbReference type="Gene3D" id="3.30.559.10">
    <property type="entry name" value="Chloramphenicol acetyltransferase-like domain"/>
    <property type="match status" value="5"/>
</dbReference>
<dbReference type="PROSITE" id="PS00012">
    <property type="entry name" value="PHOSPHOPANTETHEINE"/>
    <property type="match status" value="4"/>
</dbReference>
<dbReference type="InterPro" id="IPR001031">
    <property type="entry name" value="Thioesterase"/>
</dbReference>
<dbReference type="Gene3D" id="3.30.559.30">
    <property type="entry name" value="Nonribosomal peptide synthetase, condensation domain"/>
    <property type="match status" value="5"/>
</dbReference>
<dbReference type="Gene3D" id="1.10.1200.10">
    <property type="entry name" value="ACP-like"/>
    <property type="match status" value="4"/>
</dbReference>
<proteinExistence type="predicted"/>
<dbReference type="NCBIfam" id="NF003417">
    <property type="entry name" value="PRK04813.1"/>
    <property type="match status" value="4"/>
</dbReference>
<protein>
    <submittedName>
        <fullName evidence="6">Amino acid adenylation domain-containing protein</fullName>
    </submittedName>
</protein>
<dbReference type="CDD" id="cd17651">
    <property type="entry name" value="A_NRPS_VisG_like"/>
    <property type="match status" value="2"/>
</dbReference>
<dbReference type="Gene3D" id="3.30.300.30">
    <property type="match status" value="4"/>
</dbReference>